<dbReference type="Pfam" id="PF10124">
    <property type="entry name" value="Mu-like_gpT"/>
    <property type="match status" value="1"/>
</dbReference>
<proteinExistence type="predicted"/>
<evidence type="ECO:0000313" key="3">
    <source>
        <dbReference type="Proteomes" id="UP000286680"/>
    </source>
</evidence>
<dbReference type="InterPro" id="IPR018774">
    <property type="entry name" value="Phage_Mu_GpT"/>
</dbReference>
<accession>A0AA94JEB5</accession>
<comment type="caution">
    <text evidence="2">The sequence shown here is derived from an EMBL/GenBank/DDBJ whole genome shotgun (WGS) entry which is preliminary data.</text>
</comment>
<organism evidence="2 3">
    <name type="scientific">Idiomarina aquatica</name>
    <dbReference type="NCBI Taxonomy" id="1327752"/>
    <lineage>
        <taxon>Bacteria</taxon>
        <taxon>Pseudomonadati</taxon>
        <taxon>Pseudomonadota</taxon>
        <taxon>Gammaproteobacteria</taxon>
        <taxon>Alteromonadales</taxon>
        <taxon>Idiomarinaceae</taxon>
        <taxon>Idiomarina</taxon>
    </lineage>
</organism>
<evidence type="ECO:0000259" key="1">
    <source>
        <dbReference type="Pfam" id="PF10124"/>
    </source>
</evidence>
<protein>
    <recommendedName>
        <fullName evidence="1">Bacteriophage Mu GpT domain-containing protein</fullName>
    </recommendedName>
</protein>
<dbReference type="EMBL" id="PIPS01000001">
    <property type="protein sequence ID" value="RUO44970.1"/>
    <property type="molecule type" value="Genomic_DNA"/>
</dbReference>
<reference evidence="3" key="1">
    <citation type="journal article" date="2018" name="Front. Microbiol.">
        <title>Genome-Based Analysis Reveals the Taxonomy and Diversity of the Family Idiomarinaceae.</title>
        <authorList>
            <person name="Liu Y."/>
            <person name="Lai Q."/>
            <person name="Shao Z."/>
        </authorList>
    </citation>
    <scope>NUCLEOTIDE SEQUENCE [LARGE SCALE GENOMIC DNA]</scope>
    <source>
        <strain evidence="3">SN-14</strain>
    </source>
</reference>
<dbReference type="RefSeq" id="WP_126819344.1">
    <property type="nucleotide sequence ID" value="NZ_PIPS01000001.1"/>
</dbReference>
<evidence type="ECO:0000313" key="2">
    <source>
        <dbReference type="EMBL" id="RUO44970.1"/>
    </source>
</evidence>
<name>A0AA94JEB5_9GAMM</name>
<keyword evidence="3" id="KW-1185">Reference proteome</keyword>
<feature type="domain" description="Bacteriophage Mu GpT" evidence="1">
    <location>
        <begin position="8"/>
        <end position="291"/>
    </location>
</feature>
<gene>
    <name evidence="2" type="ORF">CWE23_02780</name>
</gene>
<dbReference type="Proteomes" id="UP000286680">
    <property type="component" value="Unassembled WGS sequence"/>
</dbReference>
<sequence length="292" mass="32843">MIVNKQNLSTLYVAIKTAFNKGLKSNEVLWSRVATEVPSSTKEESYKWLGQFPRLQKWIGDRVIKNLKAHSYSITNEKFESTVAIPRDDIEDDTYGVFTPLFEEMGYSALTHPDELVFGLLAKGFDELCYDGQNFFDTDHKVGDTSVSNMQAGSGVPWFLLDTNRPLKPIIFQKRRDYDLKARQDDTSEAVWSRDEFEYGVDARVNAGFGLWQLAFGSKADLTSANFDTAMESMMGLKSDEGRPLGVRPNLLVVGPKNRAKANRVIEVMNEEGGASNPNYKAVEVLVVSWLD</sequence>
<dbReference type="AlphaFoldDB" id="A0AA94JEB5"/>